<keyword evidence="4 9" id="KW-0547">Nucleotide-binding</keyword>
<dbReference type="Proteomes" id="UP000827133">
    <property type="component" value="Unassembled WGS sequence"/>
</dbReference>
<keyword evidence="6 9" id="KW-0067">ATP-binding</keyword>
<organism evidence="14 15">
    <name type="scientific">Fusarium musae</name>
    <dbReference type="NCBI Taxonomy" id="1042133"/>
    <lineage>
        <taxon>Eukaryota</taxon>
        <taxon>Fungi</taxon>
        <taxon>Dikarya</taxon>
        <taxon>Ascomycota</taxon>
        <taxon>Pezizomycotina</taxon>
        <taxon>Sordariomycetes</taxon>
        <taxon>Hypocreomycetidae</taxon>
        <taxon>Hypocreales</taxon>
        <taxon>Nectriaceae</taxon>
        <taxon>Fusarium</taxon>
    </lineage>
</organism>
<evidence type="ECO:0000259" key="12">
    <source>
        <dbReference type="PROSITE" id="PS50011"/>
    </source>
</evidence>
<dbReference type="EMBL" id="JAHBCI010000006">
    <property type="protein sequence ID" value="KAG9499823.1"/>
    <property type="molecule type" value="Genomic_DNA"/>
</dbReference>
<dbReference type="PROSITE" id="PS00107">
    <property type="entry name" value="PROTEIN_KINASE_ATP"/>
    <property type="match status" value="1"/>
</dbReference>
<dbReference type="InterPro" id="IPR000961">
    <property type="entry name" value="AGC-kinase_C"/>
</dbReference>
<dbReference type="PROSITE" id="PS00108">
    <property type="entry name" value="PROTEIN_KINASE_ST"/>
    <property type="match status" value="1"/>
</dbReference>
<dbReference type="InterPro" id="IPR011009">
    <property type="entry name" value="Kinase-like_dom_sf"/>
</dbReference>
<keyword evidence="2 10" id="KW-0723">Serine/threonine-protein kinase</keyword>
<name>A0A9P8INW4_9HYPO</name>
<dbReference type="EC" id="2.7.11.11" evidence="1"/>
<evidence type="ECO:0000313" key="15">
    <source>
        <dbReference type="Proteomes" id="UP000827133"/>
    </source>
</evidence>
<evidence type="ECO:0000256" key="7">
    <source>
        <dbReference type="ARBA" id="ARBA00047292"/>
    </source>
</evidence>
<feature type="domain" description="Protein kinase" evidence="12">
    <location>
        <begin position="58"/>
        <end position="341"/>
    </location>
</feature>
<dbReference type="Gene3D" id="1.10.510.10">
    <property type="entry name" value="Transferase(Phosphotransferase) domain 1"/>
    <property type="match status" value="1"/>
</dbReference>
<keyword evidence="3" id="KW-0808">Transferase</keyword>
<proteinExistence type="inferred from homology"/>
<dbReference type="RefSeq" id="XP_044678823.1">
    <property type="nucleotide sequence ID" value="XM_044825906.1"/>
</dbReference>
<comment type="catalytic activity">
    <reaction evidence="7">
        <text>L-threonyl-[protein] + ATP = O-phospho-L-threonyl-[protein] + ADP + H(+)</text>
        <dbReference type="Rhea" id="RHEA:46608"/>
        <dbReference type="Rhea" id="RHEA-COMP:11060"/>
        <dbReference type="Rhea" id="RHEA-COMP:11605"/>
        <dbReference type="ChEBI" id="CHEBI:15378"/>
        <dbReference type="ChEBI" id="CHEBI:30013"/>
        <dbReference type="ChEBI" id="CHEBI:30616"/>
        <dbReference type="ChEBI" id="CHEBI:61977"/>
        <dbReference type="ChEBI" id="CHEBI:456216"/>
        <dbReference type="EC" id="2.7.11.11"/>
    </reaction>
</comment>
<evidence type="ECO:0000256" key="2">
    <source>
        <dbReference type="ARBA" id="ARBA00022527"/>
    </source>
</evidence>
<evidence type="ECO:0000256" key="8">
    <source>
        <dbReference type="ARBA" id="ARBA00047454"/>
    </source>
</evidence>
<evidence type="ECO:0000313" key="14">
    <source>
        <dbReference type="EMBL" id="KAG9499823.1"/>
    </source>
</evidence>
<keyword evidence="15" id="KW-1185">Reference proteome</keyword>
<feature type="domain" description="AGC-kinase C-terminal" evidence="13">
    <location>
        <begin position="342"/>
        <end position="399"/>
    </location>
</feature>
<evidence type="ECO:0000256" key="4">
    <source>
        <dbReference type="ARBA" id="ARBA00022741"/>
    </source>
</evidence>
<dbReference type="FunFam" id="1.10.510.10:FF:000005">
    <property type="entry name" value="cAMP-dependent protein kinase catalytic subunit alpha"/>
    <property type="match status" value="1"/>
</dbReference>
<keyword evidence="5" id="KW-0418">Kinase</keyword>
<feature type="region of interest" description="Disordered" evidence="11">
    <location>
        <begin position="1"/>
        <end position="52"/>
    </location>
</feature>
<evidence type="ECO:0000256" key="5">
    <source>
        <dbReference type="ARBA" id="ARBA00022777"/>
    </source>
</evidence>
<evidence type="ECO:0000259" key="13">
    <source>
        <dbReference type="PROSITE" id="PS51285"/>
    </source>
</evidence>
<evidence type="ECO:0000256" key="6">
    <source>
        <dbReference type="ARBA" id="ARBA00022840"/>
    </source>
</evidence>
<dbReference type="SUPFAM" id="SSF56112">
    <property type="entry name" value="Protein kinase-like (PK-like)"/>
    <property type="match status" value="1"/>
</dbReference>
<evidence type="ECO:0000256" key="1">
    <source>
        <dbReference type="ARBA" id="ARBA00012444"/>
    </source>
</evidence>
<dbReference type="GeneID" id="68316141"/>
<dbReference type="InterPro" id="IPR000719">
    <property type="entry name" value="Prot_kinase_dom"/>
</dbReference>
<dbReference type="SMART" id="SM00220">
    <property type="entry name" value="S_TKc"/>
    <property type="match status" value="1"/>
</dbReference>
<dbReference type="PROSITE" id="PS50011">
    <property type="entry name" value="PROTEIN_KINASE_DOM"/>
    <property type="match status" value="1"/>
</dbReference>
<evidence type="ECO:0000256" key="10">
    <source>
        <dbReference type="RuleBase" id="RU000304"/>
    </source>
</evidence>
<dbReference type="InterPro" id="IPR008271">
    <property type="entry name" value="Ser/Thr_kinase_AS"/>
</dbReference>
<comment type="similarity">
    <text evidence="10">Belongs to the protein kinase superfamily.</text>
</comment>
<reference evidence="14" key="1">
    <citation type="journal article" date="2021" name="Mol. Plant Microbe Interact.">
        <title>Telomere to telomere genome assembly of Fusarium musae F31, causal agent of crown rot disease of banana.</title>
        <authorList>
            <person name="Degradi L."/>
            <person name="Tava V."/>
            <person name="Kunova A."/>
            <person name="Cortesi P."/>
            <person name="Saracchi M."/>
            <person name="Pasquali M."/>
        </authorList>
    </citation>
    <scope>NUCLEOTIDE SEQUENCE</scope>
    <source>
        <strain evidence="14">F31</strain>
    </source>
</reference>
<dbReference type="PROSITE" id="PS51285">
    <property type="entry name" value="AGC_KINASE_CTER"/>
    <property type="match status" value="1"/>
</dbReference>
<comment type="caution">
    <text evidence="14">The sequence shown here is derived from an EMBL/GenBank/DDBJ whole genome shotgun (WGS) entry which is preliminary data.</text>
</comment>
<dbReference type="KEGG" id="fmu:J7337_008285"/>
<evidence type="ECO:0000256" key="3">
    <source>
        <dbReference type="ARBA" id="ARBA00022679"/>
    </source>
</evidence>
<dbReference type="AlphaFoldDB" id="A0A9P8INW4"/>
<dbReference type="PANTHER" id="PTHR24353">
    <property type="entry name" value="CYCLIC NUCLEOTIDE-DEPENDENT PROTEIN KINASE"/>
    <property type="match status" value="1"/>
</dbReference>
<dbReference type="InterPro" id="IPR017441">
    <property type="entry name" value="Protein_kinase_ATP_BS"/>
</dbReference>
<comment type="catalytic activity">
    <reaction evidence="8">
        <text>L-seryl-[protein] + ATP = O-phospho-L-seryl-[protein] + ADP + H(+)</text>
        <dbReference type="Rhea" id="RHEA:17989"/>
        <dbReference type="Rhea" id="RHEA-COMP:9863"/>
        <dbReference type="Rhea" id="RHEA-COMP:11604"/>
        <dbReference type="ChEBI" id="CHEBI:15378"/>
        <dbReference type="ChEBI" id="CHEBI:29999"/>
        <dbReference type="ChEBI" id="CHEBI:30616"/>
        <dbReference type="ChEBI" id="CHEBI:83421"/>
        <dbReference type="ChEBI" id="CHEBI:456216"/>
        <dbReference type="EC" id="2.7.11.11"/>
    </reaction>
</comment>
<sequence length="399" mass="45348">MAATVAPSHAGGLPSSSGISAPSHSANSHSHTQDAPNGPTSPTPSPLPQTRKFNLRDFRRVRTLGTGTFARVCLVRPAATAHIPLDHQLNPEVYALKILRKPEVIRLKQVDHVRHERAILADVAGHPFITNLIASFSDQDSLYMLLDYVPGGELFTYLRKLRRFEEPVARFYAAEIVLVLEYLHEQQGGIAYRDLKPENLLLDQEGHIKLVDFGFAKRLGYREDNRPVETYTLCGTPEYLAPEVIQNKGHTGAVDWWALGILIYEFLTGYPPFWHQNPIEIYKQWVTVRQMILEKPVVFPQDPPLSEEAKDIIRSFCTVDRSRRLGNISGGAARVKSHPFFHDTNWDDIFNRRQKGPIQPPIRYPGDAQCFDIYPEDDGSREPYGREMAEKYDPYFADF</sequence>
<dbReference type="GO" id="GO:0005524">
    <property type="term" value="F:ATP binding"/>
    <property type="evidence" value="ECO:0007669"/>
    <property type="project" value="UniProtKB-UniRule"/>
</dbReference>
<dbReference type="GO" id="GO:0005952">
    <property type="term" value="C:cAMP-dependent protein kinase complex"/>
    <property type="evidence" value="ECO:0007669"/>
    <property type="project" value="TreeGrafter"/>
</dbReference>
<accession>A0A9P8INW4</accession>
<feature type="binding site" evidence="9">
    <location>
        <position position="97"/>
    </location>
    <ligand>
        <name>ATP</name>
        <dbReference type="ChEBI" id="CHEBI:30616"/>
    </ligand>
</feature>
<dbReference type="GO" id="GO:0005829">
    <property type="term" value="C:cytosol"/>
    <property type="evidence" value="ECO:0007669"/>
    <property type="project" value="TreeGrafter"/>
</dbReference>
<dbReference type="PANTHER" id="PTHR24353:SF37">
    <property type="entry name" value="CAMP-DEPENDENT PROTEIN KINASE CATALYTIC SUBUNIT PRKX"/>
    <property type="match status" value="1"/>
</dbReference>
<evidence type="ECO:0000256" key="11">
    <source>
        <dbReference type="SAM" id="MobiDB-lite"/>
    </source>
</evidence>
<protein>
    <recommendedName>
        <fullName evidence="1">cAMP-dependent protein kinase</fullName>
        <ecNumber evidence="1">2.7.11.11</ecNumber>
    </recommendedName>
</protein>
<dbReference type="Gene3D" id="3.30.200.20">
    <property type="entry name" value="Phosphorylase Kinase, domain 1"/>
    <property type="match status" value="1"/>
</dbReference>
<dbReference type="Pfam" id="PF00069">
    <property type="entry name" value="Pkinase"/>
    <property type="match status" value="1"/>
</dbReference>
<dbReference type="CDD" id="cd05580">
    <property type="entry name" value="STKc_PKA_like"/>
    <property type="match status" value="1"/>
</dbReference>
<gene>
    <name evidence="14" type="ORF">J7337_008285</name>
</gene>
<feature type="compositionally biased region" description="Low complexity" evidence="11">
    <location>
        <begin position="10"/>
        <end position="30"/>
    </location>
</feature>
<evidence type="ECO:0000256" key="9">
    <source>
        <dbReference type="PROSITE-ProRule" id="PRU10141"/>
    </source>
</evidence>
<dbReference type="GO" id="GO:0004691">
    <property type="term" value="F:cAMP-dependent protein kinase activity"/>
    <property type="evidence" value="ECO:0007669"/>
    <property type="project" value="UniProtKB-EC"/>
</dbReference>